<accession>A0A8J5LF89</accession>
<organism evidence="4 5">
    <name type="scientific">Zingiber officinale</name>
    <name type="common">Ginger</name>
    <name type="synonym">Amomum zingiber</name>
    <dbReference type="NCBI Taxonomy" id="94328"/>
    <lineage>
        <taxon>Eukaryota</taxon>
        <taxon>Viridiplantae</taxon>
        <taxon>Streptophyta</taxon>
        <taxon>Embryophyta</taxon>
        <taxon>Tracheophyta</taxon>
        <taxon>Spermatophyta</taxon>
        <taxon>Magnoliopsida</taxon>
        <taxon>Liliopsida</taxon>
        <taxon>Zingiberales</taxon>
        <taxon>Zingiberaceae</taxon>
        <taxon>Zingiber</taxon>
    </lineage>
</organism>
<reference evidence="4 5" key="1">
    <citation type="submission" date="2020-08" db="EMBL/GenBank/DDBJ databases">
        <title>Plant Genome Project.</title>
        <authorList>
            <person name="Zhang R.-G."/>
        </authorList>
    </citation>
    <scope>NUCLEOTIDE SEQUENCE [LARGE SCALE GENOMIC DNA]</scope>
    <source>
        <tissue evidence="4">Rhizome</tissue>
    </source>
</reference>
<evidence type="ECO:0000313" key="5">
    <source>
        <dbReference type="Proteomes" id="UP000734854"/>
    </source>
</evidence>
<keyword evidence="2" id="KW-0503">Monooxygenase</keyword>
<keyword evidence="1" id="KW-0560">Oxidoreductase</keyword>
<gene>
    <name evidence="4" type="ORF">ZIOFF_015359</name>
</gene>
<sequence>MDHTEENVTIGAVIAGLAVTIGLHRKGLRSLVLQSSDTLRSAGLYEIGYSLVVGIGCLGFGSKIALLPILVLNWGKGLQELHNKVDFLHYSLRGFLHVDRIWDGGVLFLIWSCNGSSSRVNMVEHEVRSVRRNLLVEALAGELPHGSIRYSSKVVAMEDSSEFKLLHLADRSTPRPRWSSTAMTSTSYGMKLEFTQYNGEGFKVGLLPCDGKNVYWFFTWSSNGEKETIHDAMMVKELVLGKMKASKIPEQVIGIIEKSELSSVASTPLRFRSPLNLLSVNMCKGNTCVTRDAFHPMTPDLNQGSYWPGVWRKLSAEESMVRGNIAGLRQSSRSSRRHRDGEPSDLLLDNLCWDLFRKVTIGFCVR</sequence>
<evidence type="ECO:0000256" key="1">
    <source>
        <dbReference type="ARBA" id="ARBA00023002"/>
    </source>
</evidence>
<keyword evidence="3" id="KW-0472">Membrane</keyword>
<dbReference type="AlphaFoldDB" id="A0A8J5LF89"/>
<keyword evidence="5" id="KW-1185">Reference proteome</keyword>
<dbReference type="InterPro" id="IPR036188">
    <property type="entry name" value="FAD/NAD-bd_sf"/>
</dbReference>
<evidence type="ECO:0000256" key="2">
    <source>
        <dbReference type="ARBA" id="ARBA00023033"/>
    </source>
</evidence>
<evidence type="ECO:0000313" key="4">
    <source>
        <dbReference type="EMBL" id="KAG6525403.1"/>
    </source>
</evidence>
<evidence type="ECO:0000256" key="3">
    <source>
        <dbReference type="SAM" id="Phobius"/>
    </source>
</evidence>
<dbReference type="EMBL" id="JACMSC010000004">
    <property type="protein sequence ID" value="KAG6525403.1"/>
    <property type="molecule type" value="Genomic_DNA"/>
</dbReference>
<dbReference type="Proteomes" id="UP000734854">
    <property type="component" value="Unassembled WGS sequence"/>
</dbReference>
<comment type="caution">
    <text evidence="4">The sequence shown here is derived from an EMBL/GenBank/DDBJ whole genome shotgun (WGS) entry which is preliminary data.</text>
</comment>
<dbReference type="PANTHER" id="PTHR45934:SF28">
    <property type="entry name" value="OS03G0153100 PROTEIN"/>
    <property type="match status" value="1"/>
</dbReference>
<dbReference type="PANTHER" id="PTHR45934">
    <property type="entry name" value="FAD/NAD(P)-BINDING OXIDOREDUCTASE FAMILY PROTEIN"/>
    <property type="match status" value="1"/>
</dbReference>
<feature type="transmembrane region" description="Helical" evidence="3">
    <location>
        <begin position="47"/>
        <end position="74"/>
    </location>
</feature>
<feature type="transmembrane region" description="Helical" evidence="3">
    <location>
        <begin position="7"/>
        <end position="27"/>
    </location>
</feature>
<protein>
    <submittedName>
        <fullName evidence="4">Uncharacterized protein</fullName>
    </submittedName>
</protein>
<keyword evidence="3" id="KW-1133">Transmembrane helix</keyword>
<keyword evidence="3" id="KW-0812">Transmembrane</keyword>
<dbReference type="SUPFAM" id="SSF51905">
    <property type="entry name" value="FAD/NAD(P)-binding domain"/>
    <property type="match status" value="1"/>
</dbReference>
<dbReference type="Gene3D" id="3.30.9.30">
    <property type="match status" value="1"/>
</dbReference>
<name>A0A8J5LF89_ZINOF</name>
<dbReference type="InterPro" id="IPR044560">
    <property type="entry name" value="MOase"/>
</dbReference>
<proteinExistence type="predicted"/>
<dbReference type="GO" id="GO:0004497">
    <property type="term" value="F:monooxygenase activity"/>
    <property type="evidence" value="ECO:0007669"/>
    <property type="project" value="UniProtKB-KW"/>
</dbReference>